<dbReference type="Gene3D" id="3.30.500.20">
    <property type="entry name" value="BH3703-like domains"/>
    <property type="match status" value="3"/>
</dbReference>
<dbReference type="InterPro" id="IPR036170">
    <property type="entry name" value="YezG-like_sf"/>
</dbReference>
<dbReference type="Pfam" id="PF04634">
    <property type="entry name" value="YezG-like"/>
    <property type="match status" value="3"/>
</dbReference>
<proteinExistence type="predicted"/>
<evidence type="ECO:0000313" key="2">
    <source>
        <dbReference type="Proteomes" id="UP000254502"/>
    </source>
</evidence>
<gene>
    <name evidence="1" type="ORF">NCTC5664_00529</name>
</gene>
<protein>
    <submittedName>
        <fullName evidence="1">Cytosolic protein</fullName>
    </submittedName>
</protein>
<dbReference type="Proteomes" id="UP000254502">
    <property type="component" value="Unassembled WGS sequence"/>
</dbReference>
<dbReference type="NCBIfam" id="TIGR01741">
    <property type="entry name" value="staph_tand_hypo"/>
    <property type="match status" value="3"/>
</dbReference>
<evidence type="ECO:0000313" key="1">
    <source>
        <dbReference type="EMBL" id="SUK34088.1"/>
    </source>
</evidence>
<dbReference type="EMBL" id="UHAQ01000002">
    <property type="protein sequence ID" value="SUK34088.1"/>
    <property type="molecule type" value="Genomic_DNA"/>
</dbReference>
<name>A0A380DLA1_STAAU</name>
<sequence length="502" mass="60804">MTFKEKLSQMYNEIANEISGMIPIEWEKVYTMAYIDDEGGEVFYYYTEPGSNELYYYTSVLNKYDISESEFMDSAYELYKQFQNLRNIFKEEGYEPWTSCEFDFTKEGELKVSFDYIDWINTEFDQLGRQNYYMYKNLELYQKWNMKWRRLNKSSNILKSKKKLTFRGDNMTFEENLSEMYKEIANKISSMIPVEWEKVYAMAYVNERSGEVFYNYTEPRSDELFYYTSVLNKYNIPRSEFMDSVYELYKQFDNLRELFIEEGLEPLTSCEFDFTREGKLNVSFDYIDWANSEFGPMGREDYYMYKKFGIWPEKEYAINWVEKIKIMLKSKIKLNYRGDNMTFEEKLNEMYNEIANKISSMIPVEWEKVYTIAYVDDEGGEVVFNYTKLGSDELNYYTDISRDYNISEEIFDDLWMNLYYLFMNLRDLFKEEGHEPWTSCEFDFTSEGKLNVSFNYIDWIKLGFGPSGKENYYMYKKFGVLPETEYEINKVKEVEKYVKEQE</sequence>
<dbReference type="InterPro" id="IPR006728">
    <property type="entry name" value="YezG-like"/>
</dbReference>
<dbReference type="SUPFAM" id="SSF160424">
    <property type="entry name" value="BH3703-like"/>
    <property type="match status" value="3"/>
</dbReference>
<accession>A0A380DLA1</accession>
<reference evidence="1 2" key="1">
    <citation type="submission" date="2018-06" db="EMBL/GenBank/DDBJ databases">
        <authorList>
            <consortium name="Pathogen Informatics"/>
            <person name="Doyle S."/>
        </authorList>
    </citation>
    <scope>NUCLEOTIDE SEQUENCE [LARGE SCALE GENOMIC DNA]</scope>
    <source>
        <strain evidence="1 2">NCTC5664</strain>
    </source>
</reference>
<organism evidence="1 2">
    <name type="scientific">Staphylococcus aureus</name>
    <dbReference type="NCBI Taxonomy" id="1280"/>
    <lineage>
        <taxon>Bacteria</taxon>
        <taxon>Bacillati</taxon>
        <taxon>Bacillota</taxon>
        <taxon>Bacilli</taxon>
        <taxon>Bacillales</taxon>
        <taxon>Staphylococcaceae</taxon>
        <taxon>Staphylococcus</taxon>
    </lineage>
</organism>
<dbReference type="AlphaFoldDB" id="A0A380DLA1"/>